<keyword evidence="2" id="KW-0812">Transmembrane</keyword>
<feature type="transmembrane region" description="Helical" evidence="2">
    <location>
        <begin position="139"/>
        <end position="157"/>
    </location>
</feature>
<reference evidence="4" key="1">
    <citation type="submission" date="2021-04" db="EMBL/GenBank/DDBJ databases">
        <title>Dactylosporangium aurantiacum NRRL B-8018 full assembly.</title>
        <authorList>
            <person name="Hartkoorn R.C."/>
            <person name="Beaudoing E."/>
            <person name="Hot D."/>
        </authorList>
    </citation>
    <scope>NUCLEOTIDE SEQUENCE</scope>
    <source>
        <strain evidence="4">NRRL B-8018</strain>
    </source>
</reference>
<evidence type="ECO:0000256" key="1">
    <source>
        <dbReference type="SAM" id="MobiDB-lite"/>
    </source>
</evidence>
<dbReference type="AlphaFoldDB" id="A0A9Q9IKQ1"/>
<evidence type="ECO:0000259" key="3">
    <source>
        <dbReference type="Pfam" id="PF01569"/>
    </source>
</evidence>
<dbReference type="InterPro" id="IPR036938">
    <property type="entry name" value="PAP2/HPO_sf"/>
</dbReference>
<evidence type="ECO:0000313" key="4">
    <source>
        <dbReference type="EMBL" id="UWZ55144.1"/>
    </source>
</evidence>
<sequence>MRNVRPALWFDLVLLALFAAVTLALALRTPVLSVDLAVRDLVDAHRPAWAYWTARGFNYLGQGGQVLTPLAVLTAAFVGWRTHSVRPALPVIGGFVITYLTIGPLKIWTDRTAASDHKVAHPEYLFHVPTGMSYPSGHVVNAIVWYGVLAILLGGLLRPGHLRAIRYGAPAIVLFTTTYLSFHWLTDGLAAICLGLVLDRVLQRVPWDRVPLPAWFTRRGWSGPIGVDRTGGQALSSRTTIGGSLNSIPSRAARRRGRSPSAS</sequence>
<dbReference type="OrthoDB" id="5289372at2"/>
<gene>
    <name evidence="4" type="ORF">Daura_02350</name>
</gene>
<dbReference type="Gene3D" id="1.20.144.10">
    <property type="entry name" value="Phosphatidic acid phosphatase type 2/haloperoxidase"/>
    <property type="match status" value="1"/>
</dbReference>
<keyword evidence="5" id="KW-1185">Reference proteome</keyword>
<dbReference type="Proteomes" id="UP001058003">
    <property type="component" value="Chromosome"/>
</dbReference>
<keyword evidence="2" id="KW-0472">Membrane</keyword>
<dbReference type="RefSeq" id="WP_063745681.1">
    <property type="nucleotide sequence ID" value="NZ_CP073767.1"/>
</dbReference>
<protein>
    <submittedName>
        <fullName evidence="4">Phosphatase PAP2 family protein</fullName>
    </submittedName>
</protein>
<dbReference type="SUPFAM" id="SSF48317">
    <property type="entry name" value="Acid phosphatase/Vanadium-dependent haloperoxidase"/>
    <property type="match status" value="1"/>
</dbReference>
<dbReference type="InterPro" id="IPR000326">
    <property type="entry name" value="PAP2/HPO"/>
</dbReference>
<feature type="region of interest" description="Disordered" evidence="1">
    <location>
        <begin position="232"/>
        <end position="263"/>
    </location>
</feature>
<feature type="domain" description="Phosphatidic acid phosphatase type 2/haloperoxidase" evidence="3">
    <location>
        <begin position="94"/>
        <end position="209"/>
    </location>
</feature>
<organism evidence="4 5">
    <name type="scientific">Dactylosporangium aurantiacum</name>
    <dbReference type="NCBI Taxonomy" id="35754"/>
    <lineage>
        <taxon>Bacteria</taxon>
        <taxon>Bacillati</taxon>
        <taxon>Actinomycetota</taxon>
        <taxon>Actinomycetes</taxon>
        <taxon>Micromonosporales</taxon>
        <taxon>Micromonosporaceae</taxon>
        <taxon>Dactylosporangium</taxon>
    </lineage>
</organism>
<evidence type="ECO:0000313" key="5">
    <source>
        <dbReference type="Proteomes" id="UP001058003"/>
    </source>
</evidence>
<dbReference type="Pfam" id="PF01569">
    <property type="entry name" value="PAP2"/>
    <property type="match status" value="1"/>
</dbReference>
<evidence type="ECO:0000256" key="2">
    <source>
        <dbReference type="SAM" id="Phobius"/>
    </source>
</evidence>
<proteinExistence type="predicted"/>
<accession>A0A9Q9IKQ1</accession>
<keyword evidence="2" id="KW-1133">Transmembrane helix</keyword>
<feature type="compositionally biased region" description="Polar residues" evidence="1">
    <location>
        <begin position="233"/>
        <end position="246"/>
    </location>
</feature>
<feature type="transmembrane region" description="Helical" evidence="2">
    <location>
        <begin position="57"/>
        <end position="80"/>
    </location>
</feature>
<dbReference type="EMBL" id="CP073767">
    <property type="protein sequence ID" value="UWZ55144.1"/>
    <property type="molecule type" value="Genomic_DNA"/>
</dbReference>
<feature type="transmembrane region" description="Helical" evidence="2">
    <location>
        <begin position="164"/>
        <end position="185"/>
    </location>
</feature>
<name>A0A9Q9IKQ1_9ACTN</name>
<feature type="transmembrane region" description="Helical" evidence="2">
    <location>
        <begin position="87"/>
        <end position="108"/>
    </location>
</feature>
<dbReference type="KEGG" id="daur:Daura_02350"/>
<feature type="compositionally biased region" description="Basic residues" evidence="1">
    <location>
        <begin position="252"/>
        <end position="263"/>
    </location>
</feature>